<comment type="catalytic activity">
    <reaction evidence="5">
        <text>L-seryl-[protein] + ATP = O-phospho-L-seryl-[protein] + ADP + H(+)</text>
        <dbReference type="Rhea" id="RHEA:17989"/>
        <dbReference type="Rhea" id="RHEA-COMP:9863"/>
        <dbReference type="Rhea" id="RHEA-COMP:11604"/>
        <dbReference type="ChEBI" id="CHEBI:15378"/>
        <dbReference type="ChEBI" id="CHEBI:29999"/>
        <dbReference type="ChEBI" id="CHEBI:30616"/>
        <dbReference type="ChEBI" id="CHEBI:83421"/>
        <dbReference type="ChEBI" id="CHEBI:456216"/>
        <dbReference type="EC" id="2.7.11.1"/>
    </reaction>
</comment>
<dbReference type="FunFam" id="1.20.1440.180:FF:000001">
    <property type="entry name" value="Serine/threonine-protein kinase/endoribonuclease IRE1"/>
    <property type="match status" value="1"/>
</dbReference>
<dbReference type="CDD" id="cd10422">
    <property type="entry name" value="RNase_Ire1"/>
    <property type="match status" value="1"/>
</dbReference>
<dbReference type="GO" id="GO:0070059">
    <property type="term" value="P:intrinsic apoptotic signaling pathway in response to endoplasmic reticulum stress"/>
    <property type="evidence" value="ECO:0007669"/>
    <property type="project" value="TreeGrafter"/>
</dbReference>
<comment type="catalytic activity">
    <reaction evidence="4">
        <text>L-threonyl-[protein] + ATP = O-phospho-L-threonyl-[protein] + ADP + H(+)</text>
        <dbReference type="Rhea" id="RHEA:46608"/>
        <dbReference type="Rhea" id="RHEA-COMP:11060"/>
        <dbReference type="Rhea" id="RHEA-COMP:11605"/>
        <dbReference type="ChEBI" id="CHEBI:15378"/>
        <dbReference type="ChEBI" id="CHEBI:30013"/>
        <dbReference type="ChEBI" id="CHEBI:30616"/>
        <dbReference type="ChEBI" id="CHEBI:61977"/>
        <dbReference type="ChEBI" id="CHEBI:456216"/>
        <dbReference type="EC" id="2.7.11.1"/>
    </reaction>
</comment>
<evidence type="ECO:0000256" key="3">
    <source>
        <dbReference type="ARBA" id="ARBA00022840"/>
    </source>
</evidence>
<dbReference type="PANTHER" id="PTHR13954:SF6">
    <property type="entry name" value="NON-SPECIFIC SERINE_THREONINE PROTEIN KINASE"/>
    <property type="match status" value="1"/>
</dbReference>
<dbReference type="GO" id="GO:0005524">
    <property type="term" value="F:ATP binding"/>
    <property type="evidence" value="ECO:0007669"/>
    <property type="project" value="UniProtKB-KW"/>
</dbReference>
<evidence type="ECO:0000256" key="6">
    <source>
        <dbReference type="SAM" id="MobiDB-lite"/>
    </source>
</evidence>
<dbReference type="GO" id="GO:0051082">
    <property type="term" value="F:unfolded protein binding"/>
    <property type="evidence" value="ECO:0007669"/>
    <property type="project" value="TreeGrafter"/>
</dbReference>
<dbReference type="GO" id="GO:0036498">
    <property type="term" value="P:IRE1-mediated unfolded protein response"/>
    <property type="evidence" value="ECO:0007669"/>
    <property type="project" value="TreeGrafter"/>
</dbReference>
<dbReference type="Pfam" id="PF06479">
    <property type="entry name" value="Ribonuc_2-5A"/>
    <property type="match status" value="1"/>
</dbReference>
<dbReference type="PANTHER" id="PTHR13954">
    <property type="entry name" value="IRE1-RELATED"/>
    <property type="match status" value="1"/>
</dbReference>
<dbReference type="GO" id="GO:0004674">
    <property type="term" value="F:protein serine/threonine kinase activity"/>
    <property type="evidence" value="ECO:0007669"/>
    <property type="project" value="UniProtKB-EC"/>
</dbReference>
<keyword evidence="8" id="KW-0808">Transferase</keyword>
<dbReference type="SMART" id="SM00580">
    <property type="entry name" value="PUG"/>
    <property type="match status" value="1"/>
</dbReference>
<evidence type="ECO:0000256" key="5">
    <source>
        <dbReference type="ARBA" id="ARBA00048679"/>
    </source>
</evidence>
<dbReference type="Proteomes" id="UP000008237">
    <property type="component" value="Unassembled WGS sequence"/>
</dbReference>
<name>E2BBI2_HARSA</name>
<dbReference type="InterPro" id="IPR038357">
    <property type="entry name" value="KEN_sf"/>
</dbReference>
<gene>
    <name evidence="8" type="ORF">EAI_03303</name>
</gene>
<feature type="region of interest" description="Disordered" evidence="6">
    <location>
        <begin position="179"/>
        <end position="217"/>
    </location>
</feature>
<dbReference type="EMBL" id="GL447081">
    <property type="protein sequence ID" value="EFN86947.1"/>
    <property type="molecule type" value="Genomic_DNA"/>
</dbReference>
<evidence type="ECO:0000259" key="7">
    <source>
        <dbReference type="PROSITE" id="PS51392"/>
    </source>
</evidence>
<keyword evidence="9" id="KW-1185">Reference proteome</keyword>
<dbReference type="InterPro" id="IPR045133">
    <property type="entry name" value="IRE1/2-like"/>
</dbReference>
<keyword evidence="2" id="KW-0547">Nucleotide-binding</keyword>
<keyword evidence="1" id="KW-0732">Signal</keyword>
<evidence type="ECO:0000256" key="4">
    <source>
        <dbReference type="ARBA" id="ARBA00047899"/>
    </source>
</evidence>
<accession>E2BBI2</accession>
<dbReference type="GO" id="GO:1990604">
    <property type="term" value="C:IRE1-TRAF2-ASK1 complex"/>
    <property type="evidence" value="ECO:0007669"/>
    <property type="project" value="TreeGrafter"/>
</dbReference>
<dbReference type="GO" id="GO:0006397">
    <property type="term" value="P:mRNA processing"/>
    <property type="evidence" value="ECO:0007669"/>
    <property type="project" value="InterPro"/>
</dbReference>
<protein>
    <submittedName>
        <fullName evidence="8">Serine/threonine-protein kinase/endoribonuclease IRE1</fullName>
    </submittedName>
</protein>
<proteinExistence type="predicted"/>
<evidence type="ECO:0000313" key="8">
    <source>
        <dbReference type="EMBL" id="EFN86947.1"/>
    </source>
</evidence>
<dbReference type="InterPro" id="IPR010513">
    <property type="entry name" value="KEN_dom"/>
</dbReference>
<feature type="domain" description="KEN" evidence="7">
    <location>
        <begin position="25"/>
        <end position="153"/>
    </location>
</feature>
<evidence type="ECO:0000313" key="9">
    <source>
        <dbReference type="Proteomes" id="UP000008237"/>
    </source>
</evidence>
<dbReference type="InParanoid" id="E2BBI2"/>
<sequence length="217" mass="25691">MMICNNPSDRPPALAIYNYPIFWNSLEILSFFQDVSDRVEKDQLDSPALIALETCGKRVIENDWVSYIDVEVASDLRKYRSYSGDSMRDLLRALRNKKHHYRELSPKAQESLGEIPGQFTEYWLSRFPYLLCHVWCAMYTFRNESNLKRYYHSQYTFLCGCEEQQETIRITRMKNVLSTSTKRINPSTNPTRYRGQRKKQERKKQEESTICLKSLAN</sequence>
<dbReference type="PROSITE" id="PS51392">
    <property type="entry name" value="KEN"/>
    <property type="match status" value="1"/>
</dbReference>
<organism evidence="9">
    <name type="scientific">Harpegnathos saltator</name>
    <name type="common">Jerdon's jumping ant</name>
    <dbReference type="NCBI Taxonomy" id="610380"/>
    <lineage>
        <taxon>Eukaryota</taxon>
        <taxon>Metazoa</taxon>
        <taxon>Ecdysozoa</taxon>
        <taxon>Arthropoda</taxon>
        <taxon>Hexapoda</taxon>
        <taxon>Insecta</taxon>
        <taxon>Pterygota</taxon>
        <taxon>Neoptera</taxon>
        <taxon>Endopterygota</taxon>
        <taxon>Hymenoptera</taxon>
        <taxon>Apocrita</taxon>
        <taxon>Aculeata</taxon>
        <taxon>Formicoidea</taxon>
        <taxon>Formicidae</taxon>
        <taxon>Ponerinae</taxon>
        <taxon>Ponerini</taxon>
        <taxon>Harpegnathos</taxon>
    </lineage>
</organism>
<dbReference type="Gene3D" id="1.20.1440.180">
    <property type="entry name" value="KEN domain"/>
    <property type="match status" value="1"/>
</dbReference>
<dbReference type="GO" id="GO:0004521">
    <property type="term" value="F:RNA endonuclease activity"/>
    <property type="evidence" value="ECO:0007669"/>
    <property type="project" value="InterPro"/>
</dbReference>
<feature type="compositionally biased region" description="Polar residues" evidence="6">
    <location>
        <begin position="179"/>
        <end position="191"/>
    </location>
</feature>
<dbReference type="OrthoDB" id="63989at2759"/>
<evidence type="ECO:0000256" key="2">
    <source>
        <dbReference type="ARBA" id="ARBA00022741"/>
    </source>
</evidence>
<evidence type="ECO:0000256" key="1">
    <source>
        <dbReference type="ARBA" id="ARBA00022729"/>
    </source>
</evidence>
<keyword evidence="3" id="KW-0067">ATP-binding</keyword>
<reference evidence="8 9" key="1">
    <citation type="journal article" date="2010" name="Science">
        <title>Genomic comparison of the ants Camponotus floridanus and Harpegnathos saltator.</title>
        <authorList>
            <person name="Bonasio R."/>
            <person name="Zhang G."/>
            <person name="Ye C."/>
            <person name="Mutti N.S."/>
            <person name="Fang X."/>
            <person name="Qin N."/>
            <person name="Donahue G."/>
            <person name="Yang P."/>
            <person name="Li Q."/>
            <person name="Li C."/>
            <person name="Zhang P."/>
            <person name="Huang Z."/>
            <person name="Berger S.L."/>
            <person name="Reinberg D."/>
            <person name="Wang J."/>
            <person name="Liebig J."/>
        </authorList>
    </citation>
    <scope>NUCLEOTIDE SEQUENCE [LARGE SCALE GENOMIC DNA]</scope>
    <source>
        <strain evidence="8 9">R22 G/1</strain>
    </source>
</reference>
<dbReference type="STRING" id="610380.E2BBI2"/>
<dbReference type="AlphaFoldDB" id="E2BBI2"/>
<keyword evidence="8" id="KW-0418">Kinase</keyword>